<feature type="coiled-coil region" evidence="1">
    <location>
        <begin position="55"/>
        <end position="105"/>
    </location>
</feature>
<comment type="caution">
    <text evidence="2">The sequence shown here is derived from an EMBL/GenBank/DDBJ whole genome shotgun (WGS) entry which is preliminary data.</text>
</comment>
<evidence type="ECO:0000313" key="2">
    <source>
        <dbReference type="EMBL" id="RMX50864.1"/>
    </source>
</evidence>
<protein>
    <submittedName>
        <fullName evidence="2">Uncharacterized protein</fullName>
    </submittedName>
</protein>
<accession>A0A3M6UBH5</accession>
<keyword evidence="1" id="KW-0175">Coiled coil</keyword>
<dbReference type="AlphaFoldDB" id="A0A3M6UBH5"/>
<organism evidence="2 3">
    <name type="scientific">Pocillopora damicornis</name>
    <name type="common">Cauliflower coral</name>
    <name type="synonym">Millepora damicornis</name>
    <dbReference type="NCBI Taxonomy" id="46731"/>
    <lineage>
        <taxon>Eukaryota</taxon>
        <taxon>Metazoa</taxon>
        <taxon>Cnidaria</taxon>
        <taxon>Anthozoa</taxon>
        <taxon>Hexacorallia</taxon>
        <taxon>Scleractinia</taxon>
        <taxon>Astrocoeniina</taxon>
        <taxon>Pocilloporidae</taxon>
        <taxon>Pocillopora</taxon>
    </lineage>
</organism>
<gene>
    <name evidence="2" type="ORF">pdam_00017249</name>
</gene>
<dbReference type="STRING" id="46731.A0A3M6UBH5"/>
<evidence type="ECO:0000256" key="1">
    <source>
        <dbReference type="SAM" id="Coils"/>
    </source>
</evidence>
<sequence length="121" mass="13426">MNGGKTDKFPVIAKEPQTFVENQLQDKDRKPESGVTEGMVERQKQASSLIEMFQQEALNEKQTRLLAQLKALEKDRLATDAWKIIAALKKEKGLLEGQVQKLTAQNSNLTGGKDGAGNCKR</sequence>
<dbReference type="EMBL" id="RCHS01001889">
    <property type="protein sequence ID" value="RMX50864.1"/>
    <property type="molecule type" value="Genomic_DNA"/>
</dbReference>
<proteinExistence type="predicted"/>
<keyword evidence="3" id="KW-1185">Reference proteome</keyword>
<evidence type="ECO:0000313" key="3">
    <source>
        <dbReference type="Proteomes" id="UP000275408"/>
    </source>
</evidence>
<name>A0A3M6UBH5_POCDA</name>
<reference evidence="2 3" key="1">
    <citation type="journal article" date="2018" name="Sci. Rep.">
        <title>Comparative analysis of the Pocillopora damicornis genome highlights role of immune system in coral evolution.</title>
        <authorList>
            <person name="Cunning R."/>
            <person name="Bay R.A."/>
            <person name="Gillette P."/>
            <person name="Baker A.C."/>
            <person name="Traylor-Knowles N."/>
        </authorList>
    </citation>
    <scope>NUCLEOTIDE SEQUENCE [LARGE SCALE GENOMIC DNA]</scope>
    <source>
        <strain evidence="2">RSMAS</strain>
        <tissue evidence="2">Whole animal</tissue>
    </source>
</reference>
<dbReference type="Proteomes" id="UP000275408">
    <property type="component" value="Unassembled WGS sequence"/>
</dbReference>